<evidence type="ECO:0000256" key="4">
    <source>
        <dbReference type="ARBA" id="ARBA00023026"/>
    </source>
</evidence>
<evidence type="ECO:0000313" key="7">
    <source>
        <dbReference type="Proteomes" id="UP000013111"/>
    </source>
</evidence>
<evidence type="ECO:0000256" key="2">
    <source>
        <dbReference type="ARBA" id="ARBA00007741"/>
    </source>
</evidence>
<dbReference type="Pfam" id="PF06511">
    <property type="entry name" value="T3SS_TC"/>
    <property type="match status" value="2"/>
</dbReference>
<dbReference type="InterPro" id="IPR036708">
    <property type="entry name" value="BipD-like_sf"/>
</dbReference>
<dbReference type="Proteomes" id="UP000013111">
    <property type="component" value="Unassembled WGS sequence"/>
</dbReference>
<organism evidence="6 7">
    <name type="scientific">Erwinia amylovora NBRC 12687 = CFBP 1232</name>
    <dbReference type="NCBI Taxonomy" id="1219359"/>
    <lineage>
        <taxon>Bacteria</taxon>
        <taxon>Pseudomonadati</taxon>
        <taxon>Pseudomonadota</taxon>
        <taxon>Gammaproteobacteria</taxon>
        <taxon>Enterobacterales</taxon>
        <taxon>Erwiniaceae</taxon>
        <taxon>Erwinia</taxon>
    </lineage>
</organism>
<dbReference type="EMBL" id="CAPB01000012">
    <property type="protein sequence ID" value="CCO93571.1"/>
    <property type="molecule type" value="Genomic_DNA"/>
</dbReference>
<dbReference type="SUPFAM" id="SSF140693">
    <property type="entry name" value="IpaD-like"/>
    <property type="match status" value="1"/>
</dbReference>
<dbReference type="InterPro" id="IPR009483">
    <property type="entry name" value="IpaD/BipD/SipD"/>
</dbReference>
<name>A0A831EQF7_ERWAM</name>
<keyword evidence="4" id="KW-0843">Virulence</keyword>
<sequence>MGEIIFPGNQTPAAATEEFSFKTSHFLTYSSSRTVPFFETKSIDNVDSVYESSKELLLRLYEILTRESFEDKLPEIRQLLLESGYSENLHEFEEINCFMRELQDFYENILNSKKNADDVIAEQKNLTAINSHFIERISSHLRKRSILHDKSSVEPSLPLELAKDGYPAIAGEVFSADEITPGTSYAELWSKIAKAIASIRKDYVEFYATLMKKYTDLYQSYNENVQKASSDAMSAGKDGNNISFNKDVMIKGYNKFKDYAARIDLGKVAHWDKMSSQERENMKLTIAPAFDVSKDGEIRFNLSQYSTVDGSLPKGDGNQVPTASYHAWLATFNAAGSALQSNMQSFAQRYSQSNSTFDQLNKVLSGVISTLGDSAREVYKSIG</sequence>
<evidence type="ECO:0000256" key="1">
    <source>
        <dbReference type="ARBA" id="ARBA00004613"/>
    </source>
</evidence>
<reference evidence="6 7" key="2">
    <citation type="submission" date="2013-04" db="EMBL/GenBank/DDBJ databases">
        <title>Comparative genomics of 12 strains of Erwinia amylovora identifies a pan-genome with a large conserved core and provides insights into host specificity.</title>
        <authorList>
            <person name="Mann R.A."/>
            <person name="Smits T.H.M."/>
            <person name="Buehlmann A."/>
            <person name="Blom J."/>
            <person name="Goesmann A."/>
            <person name="Frey J.E."/>
            <person name="Plummer K.M."/>
            <person name="Beer S.V."/>
            <person name="Luck J."/>
            <person name="Duffy B."/>
            <person name="Rodoni B."/>
        </authorList>
    </citation>
    <scope>NUCLEOTIDE SEQUENCE [LARGE SCALE GENOMIC DNA]</scope>
    <source>
        <strain evidence="7">CFBP 1232</strain>
    </source>
</reference>
<keyword evidence="3" id="KW-0964">Secreted</keyword>
<gene>
    <name evidence="6" type="primary">sipd3</name>
    <name evidence="6" type="ORF">BN437_1636</name>
</gene>
<proteinExistence type="inferred from homology"/>
<accession>A0A831EQF7</accession>
<comment type="similarity">
    <text evidence="2">Belongs to the invasin protein D family.</text>
</comment>
<evidence type="ECO:0000313" key="6">
    <source>
        <dbReference type="EMBL" id="CCO93571.1"/>
    </source>
</evidence>
<dbReference type="RefSeq" id="WP_004157293.1">
    <property type="nucleotide sequence ID" value="NZ_BAYW01000002.1"/>
</dbReference>
<keyword evidence="5" id="KW-0175">Coiled coil</keyword>
<comment type="subcellular location">
    <subcellularLocation>
        <location evidence="1">Secreted</location>
    </subcellularLocation>
</comment>
<dbReference type="AlphaFoldDB" id="A0A831EQF7"/>
<evidence type="ECO:0000256" key="3">
    <source>
        <dbReference type="ARBA" id="ARBA00022525"/>
    </source>
</evidence>
<evidence type="ECO:0000256" key="5">
    <source>
        <dbReference type="ARBA" id="ARBA00023054"/>
    </source>
</evidence>
<reference evidence="6 7" key="1">
    <citation type="submission" date="2012-11" db="EMBL/GenBank/DDBJ databases">
        <authorList>
            <person name="Linke B."/>
        </authorList>
    </citation>
    <scope>NUCLEOTIDE SEQUENCE [LARGE SCALE GENOMIC DNA]</scope>
    <source>
        <strain evidence="7">CFBP 1232</strain>
    </source>
</reference>
<dbReference type="GO" id="GO:0005576">
    <property type="term" value="C:extracellular region"/>
    <property type="evidence" value="ECO:0007669"/>
    <property type="project" value="UniProtKB-SubCell"/>
</dbReference>
<protein>
    <submittedName>
        <fullName evidence="6">Cell invasion protein SipD</fullName>
    </submittedName>
</protein>
<dbReference type="Gene3D" id="1.20.1710.10">
    <property type="entry name" value="IpaD-like"/>
    <property type="match status" value="1"/>
</dbReference>
<comment type="caution">
    <text evidence="6">The sequence shown here is derived from an EMBL/GenBank/DDBJ whole genome shotgun (WGS) entry which is preliminary data.</text>
</comment>